<dbReference type="OrthoDB" id="1094459at2"/>
<dbReference type="Gene3D" id="3.40.50.2000">
    <property type="entry name" value="Glycogen Phosphorylase B"/>
    <property type="match status" value="1"/>
</dbReference>
<dbReference type="EMBL" id="CP033926">
    <property type="protein sequence ID" value="AZB00817.1"/>
    <property type="molecule type" value="Genomic_DNA"/>
</dbReference>
<name>A0A1N7I7T5_9FLAO</name>
<protein>
    <submittedName>
        <fullName evidence="2">Uncharacterized protein</fullName>
    </submittedName>
</protein>
<dbReference type="RefSeq" id="WP_076352919.1">
    <property type="nucleotide sequence ID" value="NZ_CP033926.1"/>
</dbReference>
<reference evidence="1 4" key="2">
    <citation type="submission" date="2018-11" db="EMBL/GenBank/DDBJ databases">
        <title>Proposal to divide the Flavobacteriaceae and reorganize its genera based on Amino Acid Identity values calculated from whole genome sequences.</title>
        <authorList>
            <person name="Nicholson A.C."/>
            <person name="Gulvik C.A."/>
            <person name="Whitney A.M."/>
            <person name="Humrighouse B.W."/>
            <person name="Bell M."/>
            <person name="Holmes B."/>
            <person name="Steigerwalt A.G."/>
            <person name="Villarma A."/>
            <person name="Sheth M."/>
            <person name="Batra D."/>
            <person name="Pryor J."/>
            <person name="Bernardet J.-F."/>
            <person name="Hugo C."/>
            <person name="Kampfer P."/>
            <person name="Newman J."/>
            <person name="McQuiston J.R."/>
        </authorList>
    </citation>
    <scope>NUCLEOTIDE SEQUENCE [LARGE SCALE GENOMIC DNA]</scope>
    <source>
        <strain evidence="1 4">DSM 16927</strain>
    </source>
</reference>
<sequence length="373" mass="43183">MKALHVISFNYPYPPSYGGVIDVYYKIKALSDLGVKIHLHCFVNQIPEKTDPEITDITENVFFYQKKKNPFLYLSFMPFAAAIRNSDILINNLAKIKAPILFEGLQTTSLLTQLKSKEHPLYLRLHNNEAEYYKGISFSEKNIFKKIIYKIEAIKYKSYQKKYLQEFESVFCLSEKEYRETENYSGNAKLIHIFHGNQTVKNLDKKGAYFLFHGDLSISDNKKALDEVIELFKGLSEYKLVVASDRASDDLKKKINAVENIDLVPIETNENLYHLLEDAHANILLSFQNSGTKVKLFNSLYNSRFVIINQNITDDKSLKDLCLYGASIQEIRQHIIDIAEKNYTGSERRKKVLEQTHSDESKAQEMIKVIFKD</sequence>
<gene>
    <name evidence="1" type="ORF">EG359_14885</name>
    <name evidence="2" type="ORF">SAMN05421768_103167</name>
</gene>
<evidence type="ECO:0000313" key="1">
    <source>
        <dbReference type="EMBL" id="AZB00817.1"/>
    </source>
</evidence>
<dbReference type="Proteomes" id="UP000186106">
    <property type="component" value="Unassembled WGS sequence"/>
</dbReference>
<dbReference type="KEGG" id="cjt:EG359_14885"/>
<evidence type="ECO:0000313" key="3">
    <source>
        <dbReference type="Proteomes" id="UP000186106"/>
    </source>
</evidence>
<dbReference type="AlphaFoldDB" id="A0A1N7I7T5"/>
<accession>A0A1N7I7T5</accession>
<reference evidence="2 3" key="1">
    <citation type="submission" date="2017-01" db="EMBL/GenBank/DDBJ databases">
        <authorList>
            <person name="Mah S.A."/>
            <person name="Swanson W.J."/>
            <person name="Moy G.W."/>
            <person name="Vacquier V.D."/>
        </authorList>
    </citation>
    <scope>NUCLEOTIDE SEQUENCE [LARGE SCALE GENOMIC DNA]</scope>
    <source>
        <strain evidence="2 3">DSM 16927</strain>
    </source>
</reference>
<dbReference type="EMBL" id="FTNZ01000003">
    <property type="protein sequence ID" value="SIS33121.1"/>
    <property type="molecule type" value="Genomic_DNA"/>
</dbReference>
<dbReference type="STRING" id="112234.SAMN05421768_103167"/>
<keyword evidence="4" id="KW-1185">Reference proteome</keyword>
<organism evidence="2 3">
    <name type="scientific">Chryseobacterium joostei</name>
    <dbReference type="NCBI Taxonomy" id="112234"/>
    <lineage>
        <taxon>Bacteria</taxon>
        <taxon>Pseudomonadati</taxon>
        <taxon>Bacteroidota</taxon>
        <taxon>Flavobacteriia</taxon>
        <taxon>Flavobacteriales</taxon>
        <taxon>Weeksellaceae</taxon>
        <taxon>Chryseobacterium group</taxon>
        <taxon>Chryseobacterium</taxon>
    </lineage>
</organism>
<evidence type="ECO:0000313" key="2">
    <source>
        <dbReference type="EMBL" id="SIS33121.1"/>
    </source>
</evidence>
<proteinExistence type="predicted"/>
<dbReference type="Proteomes" id="UP000279541">
    <property type="component" value="Chromosome"/>
</dbReference>
<evidence type="ECO:0000313" key="4">
    <source>
        <dbReference type="Proteomes" id="UP000279541"/>
    </source>
</evidence>
<dbReference type="SUPFAM" id="SSF53756">
    <property type="entry name" value="UDP-Glycosyltransferase/glycogen phosphorylase"/>
    <property type="match status" value="1"/>
</dbReference>